<dbReference type="FunFam" id="1.10.730.10:FF:000006">
    <property type="entry name" value="Arginyl-tRNA synthetase 2, mitochondrial"/>
    <property type="match status" value="1"/>
</dbReference>
<evidence type="ECO:0000313" key="13">
    <source>
        <dbReference type="Proteomes" id="UP000007797"/>
    </source>
</evidence>
<dbReference type="STRING" id="1054147.F4PUY4"/>
<evidence type="ECO:0000256" key="4">
    <source>
        <dbReference type="ARBA" id="ARBA00022741"/>
    </source>
</evidence>
<dbReference type="Gene3D" id="3.40.50.620">
    <property type="entry name" value="HUPs"/>
    <property type="match status" value="1"/>
</dbReference>
<dbReference type="SUPFAM" id="SSF47323">
    <property type="entry name" value="Anticodon-binding domain of a subclass of class I aminoacyl-tRNA synthetases"/>
    <property type="match status" value="1"/>
</dbReference>
<dbReference type="OMA" id="WLPEQNG"/>
<dbReference type="KEGG" id="dfa:DFA_01832"/>
<evidence type="ECO:0000256" key="1">
    <source>
        <dbReference type="ARBA" id="ARBA00005594"/>
    </source>
</evidence>
<accession>F4PUY4</accession>
<evidence type="ECO:0000256" key="2">
    <source>
        <dbReference type="ARBA" id="ARBA00012837"/>
    </source>
</evidence>
<dbReference type="PROSITE" id="PS00178">
    <property type="entry name" value="AA_TRNA_LIGASE_I"/>
    <property type="match status" value="1"/>
</dbReference>
<dbReference type="InterPro" id="IPR009080">
    <property type="entry name" value="tRNAsynth_Ia_anticodon-bd"/>
</dbReference>
<evidence type="ECO:0000256" key="7">
    <source>
        <dbReference type="ARBA" id="ARBA00023146"/>
    </source>
</evidence>
<dbReference type="InterPro" id="IPR008909">
    <property type="entry name" value="DALR_anticod-bd"/>
</dbReference>
<dbReference type="GeneID" id="14874144"/>
<sequence>MLRYISSKTKMVQNAVITGAALSSSSLSYSSISNNNNATIVQPFSLKKQWFDVDSLSTYSILRSQISPLTNSILSESTTTTTTTTKSSTPTTTTSTYQPMFNSINATKIPGDYSISNVFHLSRAINSKPETVIGQLTTLINDQQTKRDKRLIEKVEVINKHLNLTLSQQYLEECVRLWCLGESSNSSNSSKQVTLDFIATDPIPPRKRVLVDFASPNMSKELHVGHLRSIALGESVCRILEYRGHEVERISHVGDFGTPMGMVISHALDEKAPFLSHIWGRAGVESDDSPAMPVYKEMPYIPTPKEMSEYYAAAKQRTKTDKQFEVRAQLTAAELQKGPPNFDNNGNNSGSHPDIYQAWQSICQASREGFNQIFKLMNVNVNERGESYYRTMLENGAQCIFLNGNKVPVIIKKRDGAYLYATTDLAAIKSRIESGKEWIVVITDDSQNKHFEDIFSIARLAGWLKEEEKHDGDNVRVDHLSFGVVRSENGSKLSSRDGNPLALSELVEESVKRAKQASITSKSLSRAETIDPTHTAYRVEEPARVSDTFENNDQDNQDDENVDIMKNQHYLKVGISAIKYYDLVQRSNSYRFSYDNILSFKGNTSIYLNYSLTRIATIMRRAKTERGFDIEEAELNIASFQFQEFTENERRLVVMISKFADTLKSAEGQLRPAIICDYLWDVADTFHRFYETDTVLGSDRQHQRLLICNTVKKILETGFYLLGVEPVERL</sequence>
<feature type="domain" description="DALR anticodon binding" evidence="11">
    <location>
        <begin position="608"/>
        <end position="730"/>
    </location>
</feature>
<comment type="similarity">
    <text evidence="1 10">Belongs to the class-I aminoacyl-tRNA synthetase family.</text>
</comment>
<dbReference type="OrthoDB" id="68056at2759"/>
<gene>
    <name evidence="12" type="primary">argS2</name>
    <name evidence="12" type="ORF">DFA_01832</name>
</gene>
<dbReference type="AlphaFoldDB" id="F4PUY4"/>
<dbReference type="RefSeq" id="XP_004359797.1">
    <property type="nucleotide sequence ID" value="XM_004359740.1"/>
</dbReference>
<dbReference type="PANTHER" id="PTHR11956">
    <property type="entry name" value="ARGINYL-TRNA SYNTHETASE"/>
    <property type="match status" value="1"/>
</dbReference>
<dbReference type="Proteomes" id="UP000007797">
    <property type="component" value="Unassembled WGS sequence"/>
</dbReference>
<dbReference type="GO" id="GO:0006420">
    <property type="term" value="P:arginyl-tRNA aminoacylation"/>
    <property type="evidence" value="ECO:0007669"/>
    <property type="project" value="InterPro"/>
</dbReference>
<dbReference type="GO" id="GO:0004814">
    <property type="term" value="F:arginine-tRNA ligase activity"/>
    <property type="evidence" value="ECO:0007669"/>
    <property type="project" value="UniProtKB-EC"/>
</dbReference>
<evidence type="ECO:0000256" key="5">
    <source>
        <dbReference type="ARBA" id="ARBA00022840"/>
    </source>
</evidence>
<reference evidence="13" key="1">
    <citation type="journal article" date="2011" name="Genome Res.">
        <title>Phylogeny-wide analysis of social amoeba genomes highlights ancient origins for complex intercellular communication.</title>
        <authorList>
            <person name="Heidel A.J."/>
            <person name="Lawal H.M."/>
            <person name="Felder M."/>
            <person name="Schilde C."/>
            <person name="Helps N.R."/>
            <person name="Tunggal B."/>
            <person name="Rivero F."/>
            <person name="John U."/>
            <person name="Schleicher M."/>
            <person name="Eichinger L."/>
            <person name="Platzer M."/>
            <person name="Noegel A.A."/>
            <person name="Schaap P."/>
            <person name="Gloeckner G."/>
        </authorList>
    </citation>
    <scope>NUCLEOTIDE SEQUENCE [LARGE SCALE GENOMIC DNA]</scope>
    <source>
        <strain evidence="13">SH3</strain>
    </source>
</reference>
<dbReference type="PRINTS" id="PR01038">
    <property type="entry name" value="TRNASYNTHARG"/>
</dbReference>
<evidence type="ECO:0000256" key="6">
    <source>
        <dbReference type="ARBA" id="ARBA00022917"/>
    </source>
</evidence>
<keyword evidence="7 10" id="KW-0030">Aminoacyl-tRNA synthetase</keyword>
<dbReference type="Pfam" id="PF05746">
    <property type="entry name" value="DALR_1"/>
    <property type="match status" value="1"/>
</dbReference>
<dbReference type="InterPro" id="IPR001278">
    <property type="entry name" value="Arg-tRNA-ligase"/>
</dbReference>
<evidence type="ECO:0000313" key="12">
    <source>
        <dbReference type="EMBL" id="EGG21946.1"/>
    </source>
</evidence>
<dbReference type="GO" id="GO:0005737">
    <property type="term" value="C:cytoplasm"/>
    <property type="evidence" value="ECO:0007669"/>
    <property type="project" value="InterPro"/>
</dbReference>
<keyword evidence="13" id="KW-1185">Reference proteome</keyword>
<dbReference type="GO" id="GO:0005524">
    <property type="term" value="F:ATP binding"/>
    <property type="evidence" value="ECO:0007669"/>
    <property type="project" value="UniProtKB-KW"/>
</dbReference>
<evidence type="ECO:0000256" key="8">
    <source>
        <dbReference type="ARBA" id="ARBA00033033"/>
    </source>
</evidence>
<keyword evidence="6 10" id="KW-0648">Protein biosynthesis</keyword>
<protein>
    <recommendedName>
        <fullName evidence="2">arginine--tRNA ligase</fullName>
        <ecNumber evidence="2">6.1.1.19</ecNumber>
    </recommendedName>
    <alternativeName>
        <fullName evidence="8">Arginyl-tRNA synthetase</fullName>
    </alternativeName>
</protein>
<evidence type="ECO:0000256" key="3">
    <source>
        <dbReference type="ARBA" id="ARBA00022598"/>
    </source>
</evidence>
<dbReference type="InterPro" id="IPR035684">
    <property type="entry name" value="ArgRS_core"/>
</dbReference>
<dbReference type="InterPro" id="IPR001412">
    <property type="entry name" value="aa-tRNA-synth_I_CS"/>
</dbReference>
<dbReference type="Pfam" id="PF00750">
    <property type="entry name" value="tRNA-synt_1d"/>
    <property type="match status" value="2"/>
</dbReference>
<dbReference type="Gene3D" id="1.10.730.10">
    <property type="entry name" value="Isoleucyl-tRNA Synthetase, Domain 1"/>
    <property type="match status" value="1"/>
</dbReference>
<dbReference type="PANTHER" id="PTHR11956:SF5">
    <property type="entry name" value="ARGININE--TRNA LIGASE, CYTOPLASMIC"/>
    <property type="match status" value="1"/>
</dbReference>
<keyword evidence="4 10" id="KW-0547">Nucleotide-binding</keyword>
<comment type="catalytic activity">
    <reaction evidence="9">
        <text>tRNA(Arg) + L-arginine + ATP = L-arginyl-tRNA(Arg) + AMP + diphosphate</text>
        <dbReference type="Rhea" id="RHEA:20301"/>
        <dbReference type="Rhea" id="RHEA-COMP:9658"/>
        <dbReference type="Rhea" id="RHEA-COMP:9673"/>
        <dbReference type="ChEBI" id="CHEBI:30616"/>
        <dbReference type="ChEBI" id="CHEBI:32682"/>
        <dbReference type="ChEBI" id="CHEBI:33019"/>
        <dbReference type="ChEBI" id="CHEBI:78442"/>
        <dbReference type="ChEBI" id="CHEBI:78513"/>
        <dbReference type="ChEBI" id="CHEBI:456215"/>
        <dbReference type="EC" id="6.1.1.19"/>
    </reaction>
</comment>
<proteinExistence type="inferred from homology"/>
<dbReference type="InterPro" id="IPR036695">
    <property type="entry name" value="Arg-tRNA-synth_N_sf"/>
</dbReference>
<dbReference type="SUPFAM" id="SSF52374">
    <property type="entry name" value="Nucleotidylyl transferase"/>
    <property type="match status" value="1"/>
</dbReference>
<dbReference type="SUPFAM" id="SSF55190">
    <property type="entry name" value="Arginyl-tRNA synthetase (ArgRS), N-terminal 'additional' domain"/>
    <property type="match status" value="1"/>
</dbReference>
<evidence type="ECO:0000259" key="11">
    <source>
        <dbReference type="SMART" id="SM00836"/>
    </source>
</evidence>
<organism evidence="12 13">
    <name type="scientific">Cavenderia fasciculata</name>
    <name type="common">Slime mold</name>
    <name type="synonym">Dictyostelium fasciculatum</name>
    <dbReference type="NCBI Taxonomy" id="261658"/>
    <lineage>
        <taxon>Eukaryota</taxon>
        <taxon>Amoebozoa</taxon>
        <taxon>Evosea</taxon>
        <taxon>Eumycetozoa</taxon>
        <taxon>Dictyostelia</taxon>
        <taxon>Acytosteliales</taxon>
        <taxon>Cavenderiaceae</taxon>
        <taxon>Cavenderia</taxon>
    </lineage>
</organism>
<dbReference type="SMART" id="SM00836">
    <property type="entry name" value="DALR_1"/>
    <property type="match status" value="1"/>
</dbReference>
<evidence type="ECO:0000256" key="9">
    <source>
        <dbReference type="ARBA" id="ARBA00049339"/>
    </source>
</evidence>
<dbReference type="EC" id="6.1.1.19" evidence="2"/>
<dbReference type="EMBL" id="GL883010">
    <property type="protein sequence ID" value="EGG21946.1"/>
    <property type="molecule type" value="Genomic_DNA"/>
</dbReference>
<keyword evidence="3 10" id="KW-0436">Ligase</keyword>
<dbReference type="InterPro" id="IPR014729">
    <property type="entry name" value="Rossmann-like_a/b/a_fold"/>
</dbReference>
<name>F4PUY4_CACFS</name>
<evidence type="ECO:0000256" key="10">
    <source>
        <dbReference type="RuleBase" id="RU363038"/>
    </source>
</evidence>
<keyword evidence="5 10" id="KW-0067">ATP-binding</keyword>